<evidence type="ECO:0000256" key="2">
    <source>
        <dbReference type="PIRNR" id="PIRNR006221"/>
    </source>
</evidence>
<comment type="caution">
    <text evidence="3">The sequence shown here is derived from an EMBL/GenBank/DDBJ whole genome shotgun (WGS) entry which is preliminary data.</text>
</comment>
<dbReference type="Gene3D" id="3.90.1200.10">
    <property type="match status" value="1"/>
</dbReference>
<dbReference type="PANTHER" id="PTHR12149:SF8">
    <property type="entry name" value="PROTEIN-RIBULOSAMINE 3-KINASE"/>
    <property type="match status" value="1"/>
</dbReference>
<evidence type="ECO:0000313" key="3">
    <source>
        <dbReference type="EMBL" id="MBB5320730.1"/>
    </source>
</evidence>
<keyword evidence="4" id="KW-1185">Reference proteome</keyword>
<evidence type="ECO:0000256" key="1">
    <source>
        <dbReference type="ARBA" id="ARBA00009460"/>
    </source>
</evidence>
<dbReference type="EMBL" id="JACHFE010000002">
    <property type="protein sequence ID" value="MBB5320730.1"/>
    <property type="molecule type" value="Genomic_DNA"/>
</dbReference>
<dbReference type="Pfam" id="PF03881">
    <property type="entry name" value="Fructosamin_kin"/>
    <property type="match status" value="1"/>
</dbReference>
<accession>A0A840UBU8</accession>
<dbReference type="SUPFAM" id="SSF56112">
    <property type="entry name" value="Protein kinase-like (PK-like)"/>
    <property type="match status" value="1"/>
</dbReference>
<keyword evidence="2 3" id="KW-0418">Kinase</keyword>
<dbReference type="PANTHER" id="PTHR12149">
    <property type="entry name" value="FRUCTOSAMINE 3 KINASE-RELATED PROTEIN"/>
    <property type="match status" value="1"/>
</dbReference>
<name>A0A840UBU8_9GAMM</name>
<dbReference type="Proteomes" id="UP000591735">
    <property type="component" value="Unassembled WGS sequence"/>
</dbReference>
<reference evidence="3 4" key="1">
    <citation type="submission" date="2020-08" db="EMBL/GenBank/DDBJ databases">
        <title>Genomic Encyclopedia of Type Strains, Phase IV (KMG-IV): sequencing the most valuable type-strain genomes for metagenomic binning, comparative biology and taxonomic classification.</title>
        <authorList>
            <person name="Goeker M."/>
        </authorList>
    </citation>
    <scope>NUCLEOTIDE SEQUENCE [LARGE SCALE GENOMIC DNA]</scope>
    <source>
        <strain evidence="3 4">DSM 22359</strain>
    </source>
</reference>
<dbReference type="PIRSF" id="PIRSF006221">
    <property type="entry name" value="Ketosamine-3-kinase"/>
    <property type="match status" value="1"/>
</dbReference>
<sequence length="262" mass="29451">MTGSFMDTFSKTNESGFADALTCEARGLDLLREAVQASGTAGVAIPEVLSVDEKTLVIPRIFGRPATADLMAGLGEGLAGIHQQQATRYGLDHDNYIGLARQKNTWSDDWGQFFLDYRLGYQVGLIRNSQVRAEFEQVLSRNAVALVAFLNRHCDRPSLIHGDLWSGNALFDRERAWLIDPAVYYGDREADLAMTEFFGGFEPAFYQAYDRVWPRTMAYPAKRSIYNLYHALNHYNLFGSGYLGACRQLLLDFETCLTSSER</sequence>
<organism evidence="3 4">
    <name type="scientific">Marinobacter oulmenensis</name>
    <dbReference type="NCBI Taxonomy" id="643747"/>
    <lineage>
        <taxon>Bacteria</taxon>
        <taxon>Pseudomonadati</taxon>
        <taxon>Pseudomonadota</taxon>
        <taxon>Gammaproteobacteria</taxon>
        <taxon>Pseudomonadales</taxon>
        <taxon>Marinobacteraceae</taxon>
        <taxon>Marinobacter</taxon>
    </lineage>
</organism>
<gene>
    <name evidence="3" type="ORF">HNR38_001202</name>
</gene>
<protein>
    <submittedName>
        <fullName evidence="3">Fructosamine-3-kinase</fullName>
    </submittedName>
</protein>
<dbReference type="GO" id="GO:0016301">
    <property type="term" value="F:kinase activity"/>
    <property type="evidence" value="ECO:0007669"/>
    <property type="project" value="UniProtKB-UniRule"/>
</dbReference>
<keyword evidence="2" id="KW-0808">Transferase</keyword>
<comment type="similarity">
    <text evidence="1 2">Belongs to the fructosamine kinase family.</text>
</comment>
<dbReference type="AlphaFoldDB" id="A0A840UBU8"/>
<dbReference type="RefSeq" id="WP_246362414.1">
    <property type="nucleotide sequence ID" value="NZ_JACHFE010000002.1"/>
</dbReference>
<dbReference type="InterPro" id="IPR011009">
    <property type="entry name" value="Kinase-like_dom_sf"/>
</dbReference>
<proteinExistence type="inferred from homology"/>
<evidence type="ECO:0000313" key="4">
    <source>
        <dbReference type="Proteomes" id="UP000591735"/>
    </source>
</evidence>
<dbReference type="Gene3D" id="3.30.200.20">
    <property type="entry name" value="Phosphorylase Kinase, domain 1"/>
    <property type="match status" value="1"/>
</dbReference>
<dbReference type="InterPro" id="IPR016477">
    <property type="entry name" value="Fructo-/Ketosamine-3-kinase"/>
</dbReference>